<feature type="domain" description="Type II secretion system protein GspE N-terminal" evidence="5">
    <location>
        <begin position="58"/>
        <end position="144"/>
    </location>
</feature>
<dbReference type="EMBL" id="OAOP01000005">
    <property type="protein sequence ID" value="SNX71540.1"/>
    <property type="molecule type" value="Genomic_DNA"/>
</dbReference>
<dbReference type="Pfam" id="PF00437">
    <property type="entry name" value="T2SSE"/>
    <property type="match status" value="1"/>
</dbReference>
<sequence length="545" mass="61309">MEKRKRLGDLLIESRLITQEQLKETLQLKKREQKIGDALVERGYINEQQLIEVLEFQLGIPHVTLYSYPVDESLTSLVSKDFALRHVILPLKKEGNVLTIAMSDPMDFYTIDDIRLSTGLTISPVIAKKDEIIQSIYKYYDMKETFSEQDTVISPANTGDNAPAVRLVDQILTSGLQLRASDIHIDPHEEKILIRYRVDGMLRTERVISKNIYESLIARIKIMANMNITESRLPQDGRIKLKMYATPIDLRISILPTLHGEKVVMRILDLSKVLKKLAQLDFNRTNLQRFVQLIERPQGLVLITGPTGAGKTSTLYAGLHHLNKAEVNIVTIEDPVEYELEGINQVQVNPQIGLTFANGLRSILRQDPNIIMIGEIRDQETADIAVRSALTGHLVLSTLHTNSAIAAIPRLIDMGVEPYLVASSLSGVVAQRLVRKLCRDCREEYEPSEMEIDLFQKRGISIDHLYRAKGCPLCRQTGYSGRMAIQEVLIVDESLKSLMLNNSSMQHLKNHASQHGMISLAADGLLKVKMGYTSLEEVLSAVVES</sequence>
<accession>A0A285CVF0</accession>
<keyword evidence="2" id="KW-0547">Nucleotide-binding</keyword>
<dbReference type="Proteomes" id="UP000219546">
    <property type="component" value="Unassembled WGS sequence"/>
</dbReference>
<keyword evidence="3" id="KW-0067">ATP-binding</keyword>
<dbReference type="SUPFAM" id="SSF160246">
    <property type="entry name" value="EspE N-terminal domain-like"/>
    <property type="match status" value="1"/>
</dbReference>
<dbReference type="FunFam" id="3.30.450.90:FF:000001">
    <property type="entry name" value="Type II secretion system ATPase GspE"/>
    <property type="match status" value="1"/>
</dbReference>
<dbReference type="AlphaFoldDB" id="A0A285CVF0"/>
<evidence type="ECO:0000313" key="6">
    <source>
        <dbReference type="EMBL" id="SNX71540.1"/>
    </source>
</evidence>
<dbReference type="InterPro" id="IPR027417">
    <property type="entry name" value="P-loop_NTPase"/>
</dbReference>
<dbReference type="SUPFAM" id="SSF52540">
    <property type="entry name" value="P-loop containing nucleoside triphosphate hydrolases"/>
    <property type="match status" value="1"/>
</dbReference>
<dbReference type="PANTHER" id="PTHR30258">
    <property type="entry name" value="TYPE II SECRETION SYSTEM PROTEIN GSPE-RELATED"/>
    <property type="match status" value="1"/>
</dbReference>
<dbReference type="RefSeq" id="WP_425427201.1">
    <property type="nucleotide sequence ID" value="NZ_JBEPMQ010000004.1"/>
</dbReference>
<dbReference type="CDD" id="cd01129">
    <property type="entry name" value="PulE-GspE-like"/>
    <property type="match status" value="1"/>
</dbReference>
<dbReference type="Gene3D" id="3.40.50.300">
    <property type="entry name" value="P-loop containing nucleotide triphosphate hydrolases"/>
    <property type="match status" value="1"/>
</dbReference>
<name>A0A285CVF0_9BACI</name>
<keyword evidence="7" id="KW-1185">Reference proteome</keyword>
<evidence type="ECO:0000259" key="5">
    <source>
        <dbReference type="Pfam" id="PF05157"/>
    </source>
</evidence>
<evidence type="ECO:0000256" key="1">
    <source>
        <dbReference type="ARBA" id="ARBA00006611"/>
    </source>
</evidence>
<dbReference type="InterPro" id="IPR037257">
    <property type="entry name" value="T2SS_E_N_sf"/>
</dbReference>
<dbReference type="GO" id="GO:0005524">
    <property type="term" value="F:ATP binding"/>
    <property type="evidence" value="ECO:0007669"/>
    <property type="project" value="UniProtKB-KW"/>
</dbReference>
<evidence type="ECO:0000256" key="2">
    <source>
        <dbReference type="ARBA" id="ARBA00022741"/>
    </source>
</evidence>
<dbReference type="GO" id="GO:0016887">
    <property type="term" value="F:ATP hydrolysis activity"/>
    <property type="evidence" value="ECO:0007669"/>
    <property type="project" value="TreeGrafter"/>
</dbReference>
<dbReference type="Gene3D" id="3.30.450.90">
    <property type="match status" value="1"/>
</dbReference>
<proteinExistence type="inferred from homology"/>
<dbReference type="PANTHER" id="PTHR30258:SF1">
    <property type="entry name" value="PROTEIN TRANSPORT PROTEIN HOFB HOMOLOG"/>
    <property type="match status" value="1"/>
</dbReference>
<dbReference type="InterPro" id="IPR007831">
    <property type="entry name" value="T2SS_GspE_N"/>
</dbReference>
<evidence type="ECO:0000259" key="4">
    <source>
        <dbReference type="Pfam" id="PF00437"/>
    </source>
</evidence>
<gene>
    <name evidence="6" type="ORF">SAMN05877753_105287</name>
</gene>
<dbReference type="FunFam" id="3.30.300.160:FF:000002">
    <property type="entry name" value="Type II secretion system protein E"/>
    <property type="match status" value="1"/>
</dbReference>
<protein>
    <submittedName>
        <fullName evidence="6">Type IV pilus assembly protein PilB</fullName>
    </submittedName>
</protein>
<dbReference type="GO" id="GO:0005886">
    <property type="term" value="C:plasma membrane"/>
    <property type="evidence" value="ECO:0007669"/>
    <property type="project" value="TreeGrafter"/>
</dbReference>
<organism evidence="6 7">
    <name type="scientific">Bacillus oleivorans</name>
    <dbReference type="NCBI Taxonomy" id="1448271"/>
    <lineage>
        <taxon>Bacteria</taxon>
        <taxon>Bacillati</taxon>
        <taxon>Bacillota</taxon>
        <taxon>Bacilli</taxon>
        <taxon>Bacillales</taxon>
        <taxon>Bacillaceae</taxon>
        <taxon>Bacillus</taxon>
    </lineage>
</organism>
<dbReference type="InterPro" id="IPR001482">
    <property type="entry name" value="T2SS/T4SS_dom"/>
</dbReference>
<dbReference type="Pfam" id="PF05157">
    <property type="entry name" value="MshEN"/>
    <property type="match status" value="1"/>
</dbReference>
<reference evidence="6 7" key="1">
    <citation type="submission" date="2017-08" db="EMBL/GenBank/DDBJ databases">
        <authorList>
            <person name="de Groot N.N."/>
        </authorList>
    </citation>
    <scope>NUCLEOTIDE SEQUENCE [LARGE SCALE GENOMIC DNA]</scope>
    <source>
        <strain evidence="6 7">JC228</strain>
    </source>
</reference>
<dbReference type="Gene3D" id="3.30.300.160">
    <property type="entry name" value="Type II secretion system, protein E, N-terminal domain"/>
    <property type="match status" value="1"/>
</dbReference>
<feature type="domain" description="Bacterial type II secretion system protein E" evidence="4">
    <location>
        <begin position="160"/>
        <end position="539"/>
    </location>
</feature>
<dbReference type="FunFam" id="3.40.50.300:FF:000398">
    <property type="entry name" value="Type IV pilus assembly ATPase PilB"/>
    <property type="match status" value="1"/>
</dbReference>
<comment type="similarity">
    <text evidence="1">Belongs to the GSP E family.</text>
</comment>
<evidence type="ECO:0000256" key="3">
    <source>
        <dbReference type="ARBA" id="ARBA00022840"/>
    </source>
</evidence>
<evidence type="ECO:0000313" key="7">
    <source>
        <dbReference type="Proteomes" id="UP000219546"/>
    </source>
</evidence>